<organism evidence="11 12">
    <name type="scientific">Kwoniella europaea PYCC6329</name>
    <dbReference type="NCBI Taxonomy" id="1423913"/>
    <lineage>
        <taxon>Eukaryota</taxon>
        <taxon>Fungi</taxon>
        <taxon>Dikarya</taxon>
        <taxon>Basidiomycota</taxon>
        <taxon>Agaricomycotina</taxon>
        <taxon>Tremellomycetes</taxon>
        <taxon>Tremellales</taxon>
        <taxon>Cryptococcaceae</taxon>
        <taxon>Kwoniella</taxon>
    </lineage>
</organism>
<name>A0AAX4K6Q2_9TREE</name>
<dbReference type="GO" id="GO:0008270">
    <property type="term" value="F:zinc ion binding"/>
    <property type="evidence" value="ECO:0007669"/>
    <property type="project" value="UniProtKB-KW"/>
</dbReference>
<dbReference type="PROSITE" id="PS50157">
    <property type="entry name" value="ZINC_FINGER_C2H2_2"/>
    <property type="match status" value="2"/>
</dbReference>
<proteinExistence type="predicted"/>
<keyword evidence="12" id="KW-1185">Reference proteome</keyword>
<dbReference type="GO" id="GO:0005634">
    <property type="term" value="C:nucleus"/>
    <property type="evidence" value="ECO:0007669"/>
    <property type="project" value="UniProtKB-SubCell"/>
</dbReference>
<evidence type="ECO:0000256" key="4">
    <source>
        <dbReference type="ARBA" id="ARBA00022771"/>
    </source>
</evidence>
<keyword evidence="3" id="KW-0677">Repeat</keyword>
<dbReference type="AlphaFoldDB" id="A0AAX4K6Q2"/>
<feature type="domain" description="C2H2-type" evidence="10">
    <location>
        <begin position="858"/>
        <end position="885"/>
    </location>
</feature>
<sequence length="1022" mass="115048">MDGSYSAKLENRSLPSVLAWRSIEAALGPLTKESVNDHYTWTWFETVSMLRDKLVNQDTLWVNDSRTSEIIESCEVAVVPSARHALNQPFKFMEASNGNAHFDKSFEQTVGGFIGDAANKAESASDHEDFLHSLQNTLPINDDLTDPKVTEYYGYMRRSLKAFSLAYTHIPNMPLEHYHTSEECLEALHKKMVRAYVMKNGYSLTKAKLYAEAMTQALGLRDMDTRRLQLLVLAPYTTNPEAFWDRAGMLTKRISHTDGEVWNKQMGICYVKFFTISTRKVRNLVHERPSRNAITRARLPPLLTREPCLDERAQSFIQNVLKIDYNETEISINQSGIYKQVARKRLALEIEELNQLARDIHREETKPPRTWIELLYSAQGKQNARYYVILQYREIERILGCSSSEARGVSECGLFGLLEGAANMNVAALGDAKTRFDVHNLQETLLGLLAKENLFVDPHDISTLDLLVRSGYSGGPFDAYLKESSKNGFYSVRLNEAFDIKVVPDPQDGTPRFRGIWCFTQIRNQYLRLIPLSPGSDDDQYVGSFRLTSPYRDSVFSPRSGHTKLKVILCPHPYLDNHLALRAVTTFRGGQVDWVSTLMSENTRGSEIPSYPTFIGSIKAFPVLAVASRPNSTLSNTRTTTCDLTMNMRTEDSESVRQIGDQDAQLNFLDQLSTINSKMEFIALMNRILKEKNCLTSSERLLQVVAGISLEEGWTKAESSSSNIRGALSALDWLDKQRIGAASFSKESREEIYAKALQHWISSISEDHKTWGVPMQGAAVGTSVTSSDRSFNHLVLLPISRLQSAKAKVQSEEALAARVDQRASRGNVQWLAFLDTEDITPNEDHSGSDRRGWCARPYKCRFCNLSLSSVSLMTEHHMAHHKAKPQFECNRCDSFKTSISTEIVKHIKKMHHDLAPQGQQRSESAEESSTTRGVEMATSGVQSETQSFACPYPTCDKAFRTKSALTDHIDIRCQHTNTTIEIACPFCGEVSTSINGRRTHIGKGSERCVKFFLGKSAKTDAE</sequence>
<dbReference type="EMBL" id="CP144089">
    <property type="protein sequence ID" value="WWD02156.1"/>
    <property type="molecule type" value="Genomic_DNA"/>
</dbReference>
<evidence type="ECO:0000256" key="3">
    <source>
        <dbReference type="ARBA" id="ARBA00022737"/>
    </source>
</evidence>
<dbReference type="SUPFAM" id="SSF57667">
    <property type="entry name" value="beta-beta-alpha zinc fingers"/>
    <property type="match status" value="1"/>
</dbReference>
<evidence type="ECO:0000256" key="9">
    <source>
        <dbReference type="SAM" id="MobiDB-lite"/>
    </source>
</evidence>
<dbReference type="PROSITE" id="PS00028">
    <property type="entry name" value="ZINC_FINGER_C2H2_1"/>
    <property type="match status" value="1"/>
</dbReference>
<dbReference type="SMART" id="SM00355">
    <property type="entry name" value="ZnF_C2H2"/>
    <property type="match status" value="4"/>
</dbReference>
<evidence type="ECO:0000256" key="1">
    <source>
        <dbReference type="ARBA" id="ARBA00004123"/>
    </source>
</evidence>
<keyword evidence="6" id="KW-0539">Nucleus</keyword>
<accession>A0AAX4K6Q2</accession>
<evidence type="ECO:0000259" key="10">
    <source>
        <dbReference type="PROSITE" id="PS50157"/>
    </source>
</evidence>
<evidence type="ECO:0000313" key="11">
    <source>
        <dbReference type="EMBL" id="WWD02156.1"/>
    </source>
</evidence>
<comment type="subcellular location">
    <subcellularLocation>
        <location evidence="1">Nucleus</location>
    </subcellularLocation>
</comment>
<dbReference type="InterPro" id="IPR013087">
    <property type="entry name" value="Znf_C2H2_type"/>
</dbReference>
<dbReference type="RefSeq" id="XP_066080123.1">
    <property type="nucleotide sequence ID" value="XM_066224026.1"/>
</dbReference>
<keyword evidence="8" id="KW-0175">Coiled coil</keyword>
<dbReference type="GeneID" id="91098998"/>
<evidence type="ECO:0000313" key="12">
    <source>
        <dbReference type="Proteomes" id="UP001358614"/>
    </source>
</evidence>
<dbReference type="KEGG" id="ker:91098998"/>
<feature type="region of interest" description="Disordered" evidence="9">
    <location>
        <begin position="912"/>
        <end position="933"/>
    </location>
</feature>
<dbReference type="Proteomes" id="UP001358614">
    <property type="component" value="Chromosome 1"/>
</dbReference>
<dbReference type="PANTHER" id="PTHR24406">
    <property type="entry name" value="TRANSCRIPTIONAL REPRESSOR CTCFL-RELATED"/>
    <property type="match status" value="1"/>
</dbReference>
<dbReference type="InterPro" id="IPR050888">
    <property type="entry name" value="ZnF_C2H2-type_TF"/>
</dbReference>
<evidence type="ECO:0000256" key="6">
    <source>
        <dbReference type="ARBA" id="ARBA00023242"/>
    </source>
</evidence>
<reference evidence="11 12" key="1">
    <citation type="submission" date="2024-01" db="EMBL/GenBank/DDBJ databases">
        <title>Comparative genomics of Cryptococcus and Kwoniella reveals pathogenesis evolution and contrasting modes of karyotype evolution via chromosome fusion or intercentromeric recombination.</title>
        <authorList>
            <person name="Coelho M.A."/>
            <person name="David-Palma M."/>
            <person name="Shea T."/>
            <person name="Bowers K."/>
            <person name="McGinley-Smith S."/>
            <person name="Mohammad A.W."/>
            <person name="Gnirke A."/>
            <person name="Yurkov A.M."/>
            <person name="Nowrousian M."/>
            <person name="Sun S."/>
            <person name="Cuomo C.A."/>
            <person name="Heitman J."/>
        </authorList>
    </citation>
    <scope>NUCLEOTIDE SEQUENCE [LARGE SCALE GENOMIC DNA]</scope>
    <source>
        <strain evidence="11 12">PYCC6329</strain>
    </source>
</reference>
<gene>
    <name evidence="11" type="ORF">V865_000194</name>
</gene>
<keyword evidence="2" id="KW-0479">Metal-binding</keyword>
<evidence type="ECO:0000256" key="7">
    <source>
        <dbReference type="PROSITE-ProRule" id="PRU00042"/>
    </source>
</evidence>
<feature type="coiled-coil region" evidence="8">
    <location>
        <begin position="339"/>
        <end position="366"/>
    </location>
</feature>
<feature type="domain" description="C2H2-type" evidence="10">
    <location>
        <begin position="948"/>
        <end position="980"/>
    </location>
</feature>
<evidence type="ECO:0000256" key="5">
    <source>
        <dbReference type="ARBA" id="ARBA00022833"/>
    </source>
</evidence>
<dbReference type="InterPro" id="IPR036236">
    <property type="entry name" value="Znf_C2H2_sf"/>
</dbReference>
<evidence type="ECO:0000256" key="8">
    <source>
        <dbReference type="SAM" id="Coils"/>
    </source>
</evidence>
<keyword evidence="4 7" id="KW-0863">Zinc-finger</keyword>
<evidence type="ECO:0000256" key="2">
    <source>
        <dbReference type="ARBA" id="ARBA00022723"/>
    </source>
</evidence>
<keyword evidence="5" id="KW-0862">Zinc</keyword>
<protein>
    <recommendedName>
        <fullName evidence="10">C2H2-type domain-containing protein</fullName>
    </recommendedName>
</protein>
<dbReference type="Gene3D" id="3.30.160.60">
    <property type="entry name" value="Classic Zinc Finger"/>
    <property type="match status" value="2"/>
</dbReference>